<evidence type="ECO:0000313" key="2">
    <source>
        <dbReference type="Proteomes" id="UP000001947"/>
    </source>
</evidence>
<dbReference type="EMBL" id="CP000282">
    <property type="protein sequence ID" value="ABD81075.1"/>
    <property type="molecule type" value="Genomic_DNA"/>
</dbReference>
<dbReference type="PROSITE" id="PS51257">
    <property type="entry name" value="PROKAR_LIPOPROTEIN"/>
    <property type="match status" value="1"/>
</dbReference>
<accession>Q21JQ4</accession>
<gene>
    <name evidence="1" type="ordered locus">Sde_1815</name>
</gene>
<dbReference type="AlphaFoldDB" id="Q21JQ4"/>
<keyword evidence="2" id="KW-1185">Reference proteome</keyword>
<dbReference type="GeneID" id="98613488"/>
<dbReference type="OrthoDB" id="8480087at2"/>
<name>Q21JQ4_SACD2</name>
<reference evidence="1 2" key="1">
    <citation type="journal article" date="2008" name="PLoS Genet.">
        <title>Complete genome sequence of the complex carbohydrate-degrading marine bacterium, Saccharophagus degradans strain 2-40 T.</title>
        <authorList>
            <person name="Weiner R.M."/>
            <person name="Taylor L.E.II."/>
            <person name="Henrissat B."/>
            <person name="Hauser L."/>
            <person name="Land M."/>
            <person name="Coutinho P.M."/>
            <person name="Rancurel C."/>
            <person name="Saunders E.H."/>
            <person name="Longmire A.G."/>
            <person name="Zhang H."/>
            <person name="Bayer E.A."/>
            <person name="Gilbert H.J."/>
            <person name="Larimer F."/>
            <person name="Zhulin I.B."/>
            <person name="Ekborg N.A."/>
            <person name="Lamed R."/>
            <person name="Richardson P.M."/>
            <person name="Borovok I."/>
            <person name="Hutcheson S."/>
        </authorList>
    </citation>
    <scope>NUCLEOTIDE SEQUENCE [LARGE SCALE GENOMIC DNA]</scope>
    <source>
        <strain evidence="2">2-40 / ATCC 43961 / DSM 17024</strain>
    </source>
</reference>
<organism evidence="1 2">
    <name type="scientific">Saccharophagus degradans (strain 2-40 / ATCC 43961 / DSM 17024)</name>
    <dbReference type="NCBI Taxonomy" id="203122"/>
    <lineage>
        <taxon>Bacteria</taxon>
        <taxon>Pseudomonadati</taxon>
        <taxon>Pseudomonadota</taxon>
        <taxon>Gammaproteobacteria</taxon>
        <taxon>Cellvibrionales</taxon>
        <taxon>Cellvibrionaceae</taxon>
        <taxon>Saccharophagus</taxon>
    </lineage>
</organism>
<dbReference type="KEGG" id="sde:Sde_1815"/>
<proteinExistence type="predicted"/>
<dbReference type="HOGENOM" id="CLU_1776074_0_0_6"/>
<dbReference type="Proteomes" id="UP000001947">
    <property type="component" value="Chromosome"/>
</dbReference>
<evidence type="ECO:0000313" key="1">
    <source>
        <dbReference type="EMBL" id="ABD81075.1"/>
    </source>
</evidence>
<evidence type="ECO:0008006" key="3">
    <source>
        <dbReference type="Google" id="ProtNLM"/>
    </source>
</evidence>
<dbReference type="RefSeq" id="WP_011468294.1">
    <property type="nucleotide sequence ID" value="NC_007912.1"/>
</dbReference>
<protein>
    <recommendedName>
        <fullName evidence="3">Lipoprotein</fullName>
    </recommendedName>
</protein>
<sequence>MSLRIIVLALLGLFIGGCVTGNTRSNISEKGVGEVFVAPEVNAAVEVVIASDGIVSVSQASTGENGIEFSLSKMGSGGMMLSAQSSLDVVIKYDIEMIDNNGKRYYTSSCPLMPKAGAFESWGHNIPKLRISNFRILKESEALVCQ</sequence>